<comment type="similarity">
    <text evidence="2">Belongs to the cytochrome P450 family.</text>
</comment>
<dbReference type="OrthoDB" id="1470350at2759"/>
<dbReference type="PANTHER" id="PTHR24305:SF210">
    <property type="entry name" value="CYTOCHROME P450 MONOOXYGENASE ASQL-RELATED"/>
    <property type="match status" value="1"/>
</dbReference>
<dbReference type="Pfam" id="PF00067">
    <property type="entry name" value="p450"/>
    <property type="match status" value="1"/>
</dbReference>
<evidence type="ECO:0000256" key="3">
    <source>
        <dbReference type="ARBA" id="ARBA00022617"/>
    </source>
</evidence>
<keyword evidence="3" id="KW-0349">Heme</keyword>
<dbReference type="EMBL" id="ML994633">
    <property type="protein sequence ID" value="KAF2185491.1"/>
    <property type="molecule type" value="Genomic_DNA"/>
</dbReference>
<accession>A0A6A6E0M6</accession>
<evidence type="ECO:0000313" key="6">
    <source>
        <dbReference type="EMBL" id="KAF2185491.1"/>
    </source>
</evidence>
<reference evidence="6" key="1">
    <citation type="journal article" date="2020" name="Stud. Mycol.">
        <title>101 Dothideomycetes genomes: a test case for predicting lifestyles and emergence of pathogens.</title>
        <authorList>
            <person name="Haridas S."/>
            <person name="Albert R."/>
            <person name="Binder M."/>
            <person name="Bloem J."/>
            <person name="Labutti K."/>
            <person name="Salamov A."/>
            <person name="Andreopoulos B."/>
            <person name="Baker S."/>
            <person name="Barry K."/>
            <person name="Bills G."/>
            <person name="Bluhm B."/>
            <person name="Cannon C."/>
            <person name="Castanera R."/>
            <person name="Culley D."/>
            <person name="Daum C."/>
            <person name="Ezra D."/>
            <person name="Gonzalez J."/>
            <person name="Henrissat B."/>
            <person name="Kuo A."/>
            <person name="Liang C."/>
            <person name="Lipzen A."/>
            <person name="Lutzoni F."/>
            <person name="Magnuson J."/>
            <person name="Mondo S."/>
            <person name="Nolan M."/>
            <person name="Ohm R."/>
            <person name="Pangilinan J."/>
            <person name="Park H.-J."/>
            <person name="Ramirez L."/>
            <person name="Alfaro M."/>
            <person name="Sun H."/>
            <person name="Tritt A."/>
            <person name="Yoshinaga Y."/>
            <person name="Zwiers L.-H."/>
            <person name="Turgeon B."/>
            <person name="Goodwin S."/>
            <person name="Spatafora J."/>
            <person name="Crous P."/>
            <person name="Grigoriev I."/>
        </authorList>
    </citation>
    <scope>NUCLEOTIDE SEQUENCE</scope>
    <source>
        <strain evidence="6">CBS 207.26</strain>
    </source>
</reference>
<evidence type="ECO:0000256" key="5">
    <source>
        <dbReference type="ARBA" id="ARBA00023004"/>
    </source>
</evidence>
<dbReference type="Proteomes" id="UP000800200">
    <property type="component" value="Unassembled WGS sequence"/>
</dbReference>
<dbReference type="GO" id="GO:0005506">
    <property type="term" value="F:iron ion binding"/>
    <property type="evidence" value="ECO:0007669"/>
    <property type="project" value="InterPro"/>
</dbReference>
<dbReference type="AlphaFoldDB" id="A0A6A6E0M6"/>
<dbReference type="Gene3D" id="1.10.630.10">
    <property type="entry name" value="Cytochrome P450"/>
    <property type="match status" value="1"/>
</dbReference>
<proteinExistence type="inferred from homology"/>
<dbReference type="InterPro" id="IPR050121">
    <property type="entry name" value="Cytochrome_P450_monoxygenase"/>
</dbReference>
<dbReference type="SUPFAM" id="SSF48264">
    <property type="entry name" value="Cytochrome P450"/>
    <property type="match status" value="1"/>
</dbReference>
<organism evidence="6 7">
    <name type="scientific">Zopfia rhizophila CBS 207.26</name>
    <dbReference type="NCBI Taxonomy" id="1314779"/>
    <lineage>
        <taxon>Eukaryota</taxon>
        <taxon>Fungi</taxon>
        <taxon>Dikarya</taxon>
        <taxon>Ascomycota</taxon>
        <taxon>Pezizomycotina</taxon>
        <taxon>Dothideomycetes</taxon>
        <taxon>Dothideomycetes incertae sedis</taxon>
        <taxon>Zopfiaceae</taxon>
        <taxon>Zopfia</taxon>
    </lineage>
</organism>
<dbReference type="InterPro" id="IPR001128">
    <property type="entry name" value="Cyt_P450"/>
</dbReference>
<sequence>MFGMATIGSREDILGLSRKRLKKYGDVVRIAPNDLLFWTPKAYTDIYDHTGRSTHLFPKTRFQDIGEKELGVTAERDPEKHRVARRMLNPGFSSKALKAREHVIHDHTDEFISQLRAYGISEGIDICEWCHWLAWDIAGDMAYGRKFDNVKNRKSHDTLAAFMQIGFWATIIQVSLRFPLLRPLMFLLFPPSLTTMMPRLLRMNREEMRKRIARKGQLEHQDLFQYLLPEKSESVPDEDWLLSHANVLIVAGFDPHANLYPSIIYYLGKNLDKLRFAQVEVREAFQSYNEITSEPLVKLRYLQAVINESLRMHTNAAFGLPRLCPGTTVDGHYIPKGTTVSTAFFATTHSERFFKNARSFHPERWLAHDHPLYDEQFLNDDHSASIHFL</sequence>
<gene>
    <name evidence="6" type="ORF">K469DRAFT_778304</name>
</gene>
<name>A0A6A6E0M6_9PEZI</name>
<protein>
    <submittedName>
        <fullName evidence="6">Cytochrome P450</fullName>
    </submittedName>
</protein>
<evidence type="ECO:0000256" key="4">
    <source>
        <dbReference type="ARBA" id="ARBA00022723"/>
    </source>
</evidence>
<evidence type="ECO:0000256" key="2">
    <source>
        <dbReference type="ARBA" id="ARBA00010617"/>
    </source>
</evidence>
<dbReference type="GO" id="GO:0020037">
    <property type="term" value="F:heme binding"/>
    <property type="evidence" value="ECO:0007669"/>
    <property type="project" value="InterPro"/>
</dbReference>
<comment type="cofactor">
    <cofactor evidence="1">
        <name>heme</name>
        <dbReference type="ChEBI" id="CHEBI:30413"/>
    </cofactor>
</comment>
<evidence type="ECO:0000313" key="7">
    <source>
        <dbReference type="Proteomes" id="UP000800200"/>
    </source>
</evidence>
<dbReference type="PANTHER" id="PTHR24305">
    <property type="entry name" value="CYTOCHROME P450"/>
    <property type="match status" value="1"/>
</dbReference>
<evidence type="ECO:0000256" key="1">
    <source>
        <dbReference type="ARBA" id="ARBA00001971"/>
    </source>
</evidence>
<keyword evidence="4" id="KW-0479">Metal-binding</keyword>
<dbReference type="GO" id="GO:0004497">
    <property type="term" value="F:monooxygenase activity"/>
    <property type="evidence" value="ECO:0007669"/>
    <property type="project" value="InterPro"/>
</dbReference>
<keyword evidence="5" id="KW-0408">Iron</keyword>
<dbReference type="InterPro" id="IPR036396">
    <property type="entry name" value="Cyt_P450_sf"/>
</dbReference>
<keyword evidence="7" id="KW-1185">Reference proteome</keyword>
<dbReference type="GO" id="GO:0016705">
    <property type="term" value="F:oxidoreductase activity, acting on paired donors, with incorporation or reduction of molecular oxygen"/>
    <property type="evidence" value="ECO:0007669"/>
    <property type="project" value="InterPro"/>
</dbReference>